<sequence>MEPDEAVTLILKTTGLSDQLDKSIRKSAERVVTTLGYLALAIVQAEAVIRQGHCRMEEHCTIYYQRRRELLSQKAVQDGEDYRYTVYTTWEVSLKIIEEISSEAGQDAIELLQIFSYLHHDGISEEIFYRAWKTLRSDPPSEWTLSHQSDILLDKSSQK</sequence>
<dbReference type="OrthoDB" id="5086500at2759"/>
<evidence type="ECO:0000313" key="1">
    <source>
        <dbReference type="EMBL" id="KAF6238805.1"/>
    </source>
</evidence>
<name>A0A8H6G1S8_9LECA</name>
<evidence type="ECO:0000313" key="2">
    <source>
        <dbReference type="Proteomes" id="UP000578531"/>
    </source>
</evidence>
<dbReference type="EMBL" id="JACCJC010000008">
    <property type="protein sequence ID" value="KAF6238805.1"/>
    <property type="molecule type" value="Genomic_DNA"/>
</dbReference>
<comment type="caution">
    <text evidence="1">The sequence shown here is derived from an EMBL/GenBank/DDBJ whole genome shotgun (WGS) entry which is preliminary data.</text>
</comment>
<accession>A0A8H6G1S8</accession>
<dbReference type="GeneID" id="59284980"/>
<dbReference type="Proteomes" id="UP000578531">
    <property type="component" value="Unassembled WGS sequence"/>
</dbReference>
<gene>
    <name evidence="1" type="ORF">HO173_003312</name>
</gene>
<keyword evidence="2" id="KW-1185">Reference proteome</keyword>
<organism evidence="1 2">
    <name type="scientific">Letharia columbiana</name>
    <dbReference type="NCBI Taxonomy" id="112416"/>
    <lineage>
        <taxon>Eukaryota</taxon>
        <taxon>Fungi</taxon>
        <taxon>Dikarya</taxon>
        <taxon>Ascomycota</taxon>
        <taxon>Pezizomycotina</taxon>
        <taxon>Lecanoromycetes</taxon>
        <taxon>OSLEUM clade</taxon>
        <taxon>Lecanoromycetidae</taxon>
        <taxon>Lecanorales</taxon>
        <taxon>Lecanorineae</taxon>
        <taxon>Parmeliaceae</taxon>
        <taxon>Letharia</taxon>
    </lineage>
</organism>
<dbReference type="RefSeq" id="XP_037168104.1">
    <property type="nucleotide sequence ID" value="XM_037305239.1"/>
</dbReference>
<protein>
    <submittedName>
        <fullName evidence="1">Uncharacterized protein</fullName>
    </submittedName>
</protein>
<proteinExistence type="predicted"/>
<dbReference type="AlphaFoldDB" id="A0A8H6G1S8"/>
<reference evidence="1 2" key="1">
    <citation type="journal article" date="2020" name="Genomics">
        <title>Complete, high-quality genomes from long-read metagenomic sequencing of two wolf lichen thalli reveals enigmatic genome architecture.</title>
        <authorList>
            <person name="McKenzie S.K."/>
            <person name="Walston R.F."/>
            <person name="Allen J.L."/>
        </authorList>
    </citation>
    <scope>NUCLEOTIDE SEQUENCE [LARGE SCALE GENOMIC DNA]</scope>
    <source>
        <strain evidence="1">WasteWater2</strain>
    </source>
</reference>